<feature type="chain" id="PRO_5004891183" evidence="5">
    <location>
        <begin position="20"/>
        <end position="616"/>
    </location>
</feature>
<protein>
    <submittedName>
        <fullName evidence="6">Uncharacterized protein</fullName>
    </submittedName>
</protein>
<feature type="region of interest" description="Disordered" evidence="3">
    <location>
        <begin position="431"/>
        <end position="462"/>
    </location>
</feature>
<organism evidence="6 7">
    <name type="scientific">Bipolaris victoriae (strain FI3)</name>
    <name type="common">Victoria blight of oats agent</name>
    <name type="synonym">Cochliobolus victoriae</name>
    <dbReference type="NCBI Taxonomy" id="930091"/>
    <lineage>
        <taxon>Eukaryota</taxon>
        <taxon>Fungi</taxon>
        <taxon>Dikarya</taxon>
        <taxon>Ascomycota</taxon>
        <taxon>Pezizomycotina</taxon>
        <taxon>Dothideomycetes</taxon>
        <taxon>Pleosporomycetidae</taxon>
        <taxon>Pleosporales</taxon>
        <taxon>Pleosporineae</taxon>
        <taxon>Pleosporaceae</taxon>
        <taxon>Bipolaris</taxon>
    </lineage>
</organism>
<dbReference type="AlphaFoldDB" id="W7ED93"/>
<keyword evidence="4" id="KW-0472">Membrane</keyword>
<dbReference type="GO" id="GO:0019760">
    <property type="term" value="P:glucosinolate metabolic process"/>
    <property type="evidence" value="ECO:0007669"/>
    <property type="project" value="UniProtKB-ARBA"/>
</dbReference>
<keyword evidence="5" id="KW-0732">Signal</keyword>
<dbReference type="EMBL" id="KI968821">
    <property type="protein sequence ID" value="EUN22117.1"/>
    <property type="molecule type" value="Genomic_DNA"/>
</dbReference>
<evidence type="ECO:0000256" key="4">
    <source>
        <dbReference type="SAM" id="Phobius"/>
    </source>
</evidence>
<dbReference type="Gene3D" id="2.120.10.80">
    <property type="entry name" value="Kelch-type beta propeller"/>
    <property type="match status" value="1"/>
</dbReference>
<keyword evidence="4" id="KW-0812">Transmembrane</keyword>
<name>W7ED93_BIPV3</name>
<evidence type="ECO:0000256" key="3">
    <source>
        <dbReference type="SAM" id="MobiDB-lite"/>
    </source>
</evidence>
<keyword evidence="4" id="KW-1133">Transmembrane helix</keyword>
<evidence type="ECO:0000256" key="1">
    <source>
        <dbReference type="ARBA" id="ARBA00022737"/>
    </source>
</evidence>
<dbReference type="InterPro" id="IPR015915">
    <property type="entry name" value="Kelch-typ_b-propeller"/>
</dbReference>
<feature type="compositionally biased region" description="Polar residues" evidence="3">
    <location>
        <begin position="580"/>
        <end position="589"/>
    </location>
</feature>
<feature type="region of interest" description="Disordered" evidence="3">
    <location>
        <begin position="500"/>
        <end position="616"/>
    </location>
</feature>
<accession>W7ED93</accession>
<evidence type="ECO:0000313" key="7">
    <source>
        <dbReference type="Proteomes" id="UP000054337"/>
    </source>
</evidence>
<gene>
    <name evidence="6" type="ORF">COCVIDRAFT_30806</name>
</gene>
<dbReference type="Proteomes" id="UP000054337">
    <property type="component" value="Unassembled WGS sequence"/>
</dbReference>
<sequence length="616" mass="67504">MLSLKRVLFFFSFISLCVTQKDPLKDFCRIHGHQTTIVDRRLYVDGGLVNWSPLSAESINYTSTWLRYGELDIDKDGFPQHFLLAKNDSVPSVQGGVLWSDTSNKVMYLYGGEYGNDKPEDFVLWYYDIVYDTWNRSDVKTPDIRRASWGAGATVQDKARGYYYGGWLTNASVPGYQSRTALSNMLVYDMLASSFKNQSGPDDIPRAEGVMIYLPAGDSGLLVYFGGIQFPYGNETAKALPMTDIYVYDIGNDLWYKQKASGAGVPENRRRFCAGAAWADDRSSYNIYLYGGASVGDGVGYGDVWILSLPSFTWIKFWPRKEDGNGQTYPHHSLTCDVIENSQMIIMGGSFPNETAECDVSPNYGQHGLDLGKANAKGAKWALFNPNVTQYKVPLEIAQTIGGGATGGATMLAPTSGWEERDLQVQFQRAYMPTTRTPTRDLPTSTATSTSTSSPAKPGGSSKKTIIAGAVGGAVGGLLLLVAMVCICLCIRRRKRIEEGNRHSQPEPPLQSMTQNTSPPISPQQCSFSPQSLPSPPSYHAWPHYAPGGPDPSAVAAPQEVPNVPSPPLQEMPNVRSPVSFGTQRQSSEPCALGIDPYYSQHPPKRAETDVSPMSN</sequence>
<reference evidence="6 7" key="1">
    <citation type="journal article" date="2013" name="PLoS Genet.">
        <title>Comparative genome structure, secondary metabolite, and effector coding capacity across Cochliobolus pathogens.</title>
        <authorList>
            <person name="Condon B.J."/>
            <person name="Leng Y."/>
            <person name="Wu D."/>
            <person name="Bushley K.E."/>
            <person name="Ohm R.A."/>
            <person name="Otillar R."/>
            <person name="Martin J."/>
            <person name="Schackwitz W."/>
            <person name="Grimwood J."/>
            <person name="MohdZainudin N."/>
            <person name="Xue C."/>
            <person name="Wang R."/>
            <person name="Manning V.A."/>
            <person name="Dhillon B."/>
            <person name="Tu Z.J."/>
            <person name="Steffenson B.J."/>
            <person name="Salamov A."/>
            <person name="Sun H."/>
            <person name="Lowry S."/>
            <person name="LaButti K."/>
            <person name="Han J."/>
            <person name="Copeland A."/>
            <person name="Lindquist E."/>
            <person name="Barry K."/>
            <person name="Schmutz J."/>
            <person name="Baker S.E."/>
            <person name="Ciuffetti L.M."/>
            <person name="Grigoriev I.V."/>
            <person name="Zhong S."/>
            <person name="Turgeon B.G."/>
        </authorList>
    </citation>
    <scope>NUCLEOTIDE SEQUENCE [LARGE SCALE GENOMIC DNA]</scope>
    <source>
        <strain evidence="6 7">FI3</strain>
    </source>
</reference>
<feature type="compositionally biased region" description="Low complexity" evidence="3">
    <location>
        <begin position="433"/>
        <end position="462"/>
    </location>
</feature>
<dbReference type="GeneID" id="26254623"/>
<keyword evidence="1" id="KW-0677">Repeat</keyword>
<dbReference type="HOGENOM" id="CLU_012508_2_0_1"/>
<dbReference type="OrthoDB" id="10251809at2759"/>
<keyword evidence="7" id="KW-1185">Reference proteome</keyword>
<dbReference type="RefSeq" id="XP_014551696.1">
    <property type="nucleotide sequence ID" value="XM_014696210.1"/>
</dbReference>
<dbReference type="PANTHER" id="PTHR47435:SF4">
    <property type="entry name" value="KELCH REPEAT PROTEIN (AFU_ORTHOLOGUE AFUA_5G12780)"/>
    <property type="match status" value="1"/>
</dbReference>
<evidence type="ECO:0000256" key="5">
    <source>
        <dbReference type="SAM" id="SignalP"/>
    </source>
</evidence>
<proteinExistence type="predicted"/>
<dbReference type="PANTHER" id="PTHR47435">
    <property type="entry name" value="KELCH REPEAT PROTEIN (AFU_ORTHOLOGUE AFUA_5G12780)"/>
    <property type="match status" value="1"/>
</dbReference>
<feature type="compositionally biased region" description="Low complexity" evidence="3">
    <location>
        <begin position="523"/>
        <end position="532"/>
    </location>
</feature>
<keyword evidence="2" id="KW-0408">Iron</keyword>
<evidence type="ECO:0000256" key="2">
    <source>
        <dbReference type="ARBA" id="ARBA00023004"/>
    </source>
</evidence>
<feature type="signal peptide" evidence="5">
    <location>
        <begin position="1"/>
        <end position="19"/>
    </location>
</feature>
<dbReference type="InterPro" id="IPR011043">
    <property type="entry name" value="Gal_Oxase/kelch_b-propeller"/>
</dbReference>
<dbReference type="SUPFAM" id="SSF50965">
    <property type="entry name" value="Galactose oxidase, central domain"/>
    <property type="match status" value="1"/>
</dbReference>
<feature type="transmembrane region" description="Helical" evidence="4">
    <location>
        <begin position="466"/>
        <end position="491"/>
    </location>
</feature>
<evidence type="ECO:0000313" key="6">
    <source>
        <dbReference type="EMBL" id="EUN22117.1"/>
    </source>
</evidence>